<evidence type="ECO:0000256" key="12">
    <source>
        <dbReference type="ARBA" id="ARBA00022842"/>
    </source>
</evidence>
<keyword evidence="16" id="KW-0594">Phospholipid biosynthesis</keyword>
<comment type="pathway">
    <text evidence="3">Phospholipid metabolism; CDP-diacylglycerol biosynthesis; CDP-diacylglycerol from sn-glycerol 3-phosphate: step 3/3.</text>
</comment>
<evidence type="ECO:0000256" key="16">
    <source>
        <dbReference type="ARBA" id="ARBA00023209"/>
    </source>
</evidence>
<dbReference type="GO" id="GO:0032049">
    <property type="term" value="P:cardiolipin biosynthetic process"/>
    <property type="evidence" value="ECO:0007669"/>
    <property type="project" value="InterPro"/>
</dbReference>
<evidence type="ECO:0000256" key="9">
    <source>
        <dbReference type="ARBA" id="ARBA00022679"/>
    </source>
</evidence>
<evidence type="ECO:0000256" key="18">
    <source>
        <dbReference type="ARBA" id="ARBA00029893"/>
    </source>
</evidence>
<keyword evidence="12" id="KW-0460">Magnesium</keyword>
<dbReference type="Pfam" id="PF09139">
    <property type="entry name" value="Tam41_Mmp37"/>
    <property type="match status" value="2"/>
</dbReference>
<evidence type="ECO:0000256" key="11">
    <source>
        <dbReference type="ARBA" id="ARBA00022792"/>
    </source>
</evidence>
<keyword evidence="10" id="KW-0548">Nucleotidyltransferase</keyword>
<evidence type="ECO:0000256" key="2">
    <source>
        <dbReference type="ARBA" id="ARBA00004443"/>
    </source>
</evidence>
<dbReference type="GO" id="GO:0004605">
    <property type="term" value="F:phosphatidate cytidylyltransferase activity"/>
    <property type="evidence" value="ECO:0007669"/>
    <property type="project" value="UniProtKB-EC"/>
</dbReference>
<comment type="similarity">
    <text evidence="5">Belongs to the TAM41 family.</text>
</comment>
<dbReference type="AlphaFoldDB" id="K0R3D1"/>
<evidence type="ECO:0000256" key="13">
    <source>
        <dbReference type="ARBA" id="ARBA00023098"/>
    </source>
</evidence>
<accession>K0R3D1</accession>
<keyword evidence="13" id="KW-0443">Lipid metabolism</keyword>
<keyword evidence="14" id="KW-0496">Mitochondrion</keyword>
<keyword evidence="11" id="KW-0999">Mitochondrion inner membrane</keyword>
<dbReference type="PANTHER" id="PTHR13619">
    <property type="entry name" value="PHOSPHATIDATE CYTIDYLYLTRANSFERASE, MITOCHONDRIAL"/>
    <property type="match status" value="1"/>
</dbReference>
<evidence type="ECO:0000256" key="17">
    <source>
        <dbReference type="ARBA" id="ARBA00023264"/>
    </source>
</evidence>
<keyword evidence="17" id="KW-1208">Phospholipid metabolism</keyword>
<evidence type="ECO:0000256" key="10">
    <source>
        <dbReference type="ARBA" id="ARBA00022695"/>
    </source>
</evidence>
<evidence type="ECO:0000256" key="15">
    <source>
        <dbReference type="ARBA" id="ARBA00023136"/>
    </source>
</evidence>
<evidence type="ECO:0000256" key="14">
    <source>
        <dbReference type="ARBA" id="ARBA00023128"/>
    </source>
</evidence>
<protein>
    <recommendedName>
        <fullName evidence="7">Phosphatidate cytidylyltransferase, mitochondrial</fullName>
        <ecNumber evidence="6">2.7.7.41</ecNumber>
    </recommendedName>
    <alternativeName>
        <fullName evidence="18">CDP-diacylglycerol synthase</fullName>
    </alternativeName>
</protein>
<dbReference type="PANTHER" id="PTHR13619:SF0">
    <property type="entry name" value="PHOSPHATIDATE CYTIDYLYLTRANSFERASE, MITOCHONDRIAL"/>
    <property type="match status" value="1"/>
</dbReference>
<comment type="caution">
    <text evidence="19">The sequence shown here is derived from an EMBL/GenBank/DDBJ whole genome shotgun (WGS) entry which is preliminary data.</text>
</comment>
<dbReference type="InterPro" id="IPR015222">
    <property type="entry name" value="Tam41"/>
</dbReference>
<evidence type="ECO:0000256" key="7">
    <source>
        <dbReference type="ARBA" id="ARBA00018337"/>
    </source>
</evidence>
<dbReference type="eggNOG" id="KOG2986">
    <property type="taxonomic scope" value="Eukaryota"/>
</dbReference>
<evidence type="ECO:0000256" key="3">
    <source>
        <dbReference type="ARBA" id="ARBA00005119"/>
    </source>
</evidence>
<comment type="pathway">
    <text evidence="4">Lipid metabolism.</text>
</comment>
<keyword evidence="8" id="KW-0444">Lipid biosynthesis</keyword>
<evidence type="ECO:0000313" key="20">
    <source>
        <dbReference type="Proteomes" id="UP000266841"/>
    </source>
</evidence>
<proteinExistence type="inferred from homology"/>
<dbReference type="EMBL" id="AGNL01048141">
    <property type="protein sequence ID" value="EJK45919.1"/>
    <property type="molecule type" value="Genomic_DNA"/>
</dbReference>
<dbReference type="UniPathway" id="UPA00557">
    <property type="reaction ID" value="UER00614"/>
</dbReference>
<dbReference type="GO" id="GO:0016024">
    <property type="term" value="P:CDP-diacylglycerol biosynthetic process"/>
    <property type="evidence" value="ECO:0007669"/>
    <property type="project" value="UniProtKB-UniPathway"/>
</dbReference>
<gene>
    <name evidence="19" type="ORF">THAOC_35442</name>
</gene>
<reference evidence="19 20" key="1">
    <citation type="journal article" date="2012" name="Genome Biol.">
        <title>Genome and low-iron response of an oceanic diatom adapted to chronic iron limitation.</title>
        <authorList>
            <person name="Lommer M."/>
            <person name="Specht M."/>
            <person name="Roy A.S."/>
            <person name="Kraemer L."/>
            <person name="Andreson R."/>
            <person name="Gutowska M.A."/>
            <person name="Wolf J."/>
            <person name="Bergner S.V."/>
            <person name="Schilhabel M.B."/>
            <person name="Klostermeier U.C."/>
            <person name="Beiko R.G."/>
            <person name="Rosenstiel P."/>
            <person name="Hippler M."/>
            <person name="Laroche J."/>
        </authorList>
    </citation>
    <scope>NUCLEOTIDE SEQUENCE [LARGE SCALE GENOMIC DNA]</scope>
    <source>
        <strain evidence="19 20">CCMP1005</strain>
    </source>
</reference>
<evidence type="ECO:0000313" key="19">
    <source>
        <dbReference type="EMBL" id="EJK45919.1"/>
    </source>
</evidence>
<evidence type="ECO:0000256" key="1">
    <source>
        <dbReference type="ARBA" id="ARBA00001946"/>
    </source>
</evidence>
<dbReference type="Proteomes" id="UP000266841">
    <property type="component" value="Unassembled WGS sequence"/>
</dbReference>
<dbReference type="OrthoDB" id="341477at2759"/>
<comment type="cofactor">
    <cofactor evidence="1">
        <name>Mg(2+)</name>
        <dbReference type="ChEBI" id="CHEBI:18420"/>
    </cofactor>
</comment>
<keyword evidence="9" id="KW-0808">Transferase</keyword>
<dbReference type="GO" id="GO:0005743">
    <property type="term" value="C:mitochondrial inner membrane"/>
    <property type="evidence" value="ECO:0007669"/>
    <property type="project" value="UniProtKB-SubCell"/>
</dbReference>
<evidence type="ECO:0000256" key="4">
    <source>
        <dbReference type="ARBA" id="ARBA00005189"/>
    </source>
</evidence>
<keyword evidence="15" id="KW-0472">Membrane</keyword>
<keyword evidence="20" id="KW-1185">Reference proteome</keyword>
<sequence>MSDTGDNCADAIGSAQLTSQDELSSIVGQFPTSGLDYAFGYGSGVLRQGPMLQRPNSEGSKRGMVDLIMAVDDAQSWHTANLSKNRHHYSSLAALGGPPFISWIQKGFGAMLYFHPFVSVSLQSGDGPTIHREIKYGIVSTNDLVQDLLDWRYLYLAGRMHKPETNHENTPTDSMPMSELFRTIASLSYTGDPRMTAGAEDPNKVTNLVKSAGMFRLWENKYAATFDKLQKVGILSIDRSVDGTRKLQFLLGDTGTRKQLVANLPVRLQDRADEIASTSTGSMFLRKEIANIVAPAARSQSMKGLLTAGPIKSWNYIAAKLLKGLLRRR</sequence>
<evidence type="ECO:0000256" key="5">
    <source>
        <dbReference type="ARBA" id="ARBA00005458"/>
    </source>
</evidence>
<organism evidence="19 20">
    <name type="scientific">Thalassiosira oceanica</name>
    <name type="common">Marine diatom</name>
    <dbReference type="NCBI Taxonomy" id="159749"/>
    <lineage>
        <taxon>Eukaryota</taxon>
        <taxon>Sar</taxon>
        <taxon>Stramenopiles</taxon>
        <taxon>Ochrophyta</taxon>
        <taxon>Bacillariophyta</taxon>
        <taxon>Coscinodiscophyceae</taxon>
        <taxon>Thalassiosirophycidae</taxon>
        <taxon>Thalassiosirales</taxon>
        <taxon>Thalassiosiraceae</taxon>
        <taxon>Thalassiosira</taxon>
    </lineage>
</organism>
<dbReference type="EC" id="2.7.7.41" evidence="6"/>
<dbReference type="OMA" id="HAENMHR"/>
<evidence type="ECO:0000256" key="8">
    <source>
        <dbReference type="ARBA" id="ARBA00022516"/>
    </source>
</evidence>
<name>K0R3D1_THAOC</name>
<evidence type="ECO:0000256" key="6">
    <source>
        <dbReference type="ARBA" id="ARBA00012487"/>
    </source>
</evidence>
<comment type="subcellular location">
    <subcellularLocation>
        <location evidence="2">Mitochondrion inner membrane</location>
        <topology evidence="2">Peripheral membrane protein</topology>
        <orientation evidence="2">Matrix side</orientation>
    </subcellularLocation>
</comment>